<protein>
    <submittedName>
        <fullName evidence="2">Uncharacterized protein</fullName>
    </submittedName>
</protein>
<sequence>MGKIRIKKLPPEPPVSHYKLRWVYSFFALTAPVWIPILFGNVPMSNEMARNVGHIGMVLMLILPLSPIWVWDKRRIRIYLIILFCALPFLAIGAFIFGWWATVVHFGP</sequence>
<dbReference type="EMBL" id="CP034670">
    <property type="protein sequence ID" value="AZR59943.1"/>
    <property type="molecule type" value="Genomic_DNA"/>
</dbReference>
<evidence type="ECO:0000313" key="3">
    <source>
        <dbReference type="Proteomes" id="UP000282435"/>
    </source>
</evidence>
<organism evidence="2 3">
    <name type="scientific">Eikenella corrodens</name>
    <dbReference type="NCBI Taxonomy" id="539"/>
    <lineage>
        <taxon>Bacteria</taxon>
        <taxon>Pseudomonadati</taxon>
        <taxon>Pseudomonadota</taxon>
        <taxon>Betaproteobacteria</taxon>
        <taxon>Neisseriales</taxon>
        <taxon>Neisseriaceae</taxon>
        <taxon>Eikenella</taxon>
    </lineage>
</organism>
<dbReference type="Proteomes" id="UP000282435">
    <property type="component" value="Chromosome"/>
</dbReference>
<feature type="transmembrane region" description="Helical" evidence="1">
    <location>
        <begin position="21"/>
        <end position="40"/>
    </location>
</feature>
<evidence type="ECO:0000256" key="1">
    <source>
        <dbReference type="SAM" id="Phobius"/>
    </source>
</evidence>
<dbReference type="OrthoDB" id="9830089at2"/>
<reference evidence="2 3" key="1">
    <citation type="submission" date="2018-12" db="EMBL/GenBank/DDBJ databases">
        <title>Genome sequencing of Eikenella corrodens KCOM 3110 (= JS217).</title>
        <authorList>
            <person name="Koo J.-K."/>
            <person name="Park S.-N."/>
            <person name="Lim Y.K."/>
        </authorList>
    </citation>
    <scope>NUCLEOTIDE SEQUENCE [LARGE SCALE GENOMIC DNA]</scope>
    <source>
        <strain evidence="2 3">KCOM 3110</strain>
    </source>
</reference>
<dbReference type="RefSeq" id="WP_126983449.1">
    <property type="nucleotide sequence ID" value="NZ_CP034670.1"/>
</dbReference>
<keyword evidence="1" id="KW-1133">Transmembrane helix</keyword>
<keyword evidence="1" id="KW-0472">Membrane</keyword>
<feature type="transmembrane region" description="Helical" evidence="1">
    <location>
        <begin position="52"/>
        <end position="71"/>
    </location>
</feature>
<proteinExistence type="predicted"/>
<dbReference type="AlphaFoldDB" id="A0A3S9SK92"/>
<name>A0A3S9SK92_EIKCO</name>
<evidence type="ECO:0000313" key="2">
    <source>
        <dbReference type="EMBL" id="AZR59943.1"/>
    </source>
</evidence>
<accession>A0A3S9SK92</accession>
<keyword evidence="1" id="KW-0812">Transmembrane</keyword>
<gene>
    <name evidence="2" type="ORF">ELB75_07830</name>
</gene>
<feature type="transmembrane region" description="Helical" evidence="1">
    <location>
        <begin position="78"/>
        <end position="101"/>
    </location>
</feature>